<dbReference type="EMBL" id="KK100248">
    <property type="protein sequence ID" value="KIZ07582.1"/>
    <property type="molecule type" value="Genomic_DNA"/>
</dbReference>
<dbReference type="RefSeq" id="XP_013906601.1">
    <property type="nucleotide sequence ID" value="XM_014051147.1"/>
</dbReference>
<evidence type="ECO:0000313" key="2">
    <source>
        <dbReference type="Proteomes" id="UP000054498"/>
    </source>
</evidence>
<name>A0A0D2N5N8_9CHLO</name>
<keyword evidence="2" id="KW-1185">Reference proteome</keyword>
<evidence type="ECO:0008006" key="3">
    <source>
        <dbReference type="Google" id="ProtNLM"/>
    </source>
</evidence>
<proteinExistence type="predicted"/>
<accession>A0A0D2N5N8</accession>
<sequence>MSVQGWAANAGPAFRAADNMELSTKRVTGVVSMVCSSEQIVMINPSDTNQQVQLAPSAQVLLEEEGPESFHAKFGSHFVCGYTKGGQFLGSFTVEFSSTEAARLHIGDMQAGFKAAFASAEAKEELVSKVDSTQTVTSFGAEYSCTGWSPNYPPKLACSLGDLIEGCGKFDYTQAGKLEAVLRRYEDIDAYRAARAAYYAARGQPDTWVGPMKDANYGAIIAALSAEFSKNDYLCRLLRDEADPSLAAIRDRAETARKLFKRRLVLDGVQEVRRNLRGLEAYLITYQQDDAAAVRPEDEGAWRLGRALVCELWGAAQELEAALEAALPPLGTPAPRIPKKISNGWAIDTSDGHLRILHNGEQKLVLHNEEDGSGVWTKEMGWLRDRLFKDGDPVTIRCERWGNRLQATDDYKVDGYHKLPRPATWSNANRGEWERLVVERL</sequence>
<dbReference type="GeneID" id="25726492"/>
<gene>
    <name evidence="1" type="ORF">MNEG_0374</name>
</gene>
<dbReference type="KEGG" id="mng:MNEG_0374"/>
<dbReference type="AlphaFoldDB" id="A0A0D2N5N8"/>
<organism evidence="1 2">
    <name type="scientific">Monoraphidium neglectum</name>
    <dbReference type="NCBI Taxonomy" id="145388"/>
    <lineage>
        <taxon>Eukaryota</taxon>
        <taxon>Viridiplantae</taxon>
        <taxon>Chlorophyta</taxon>
        <taxon>core chlorophytes</taxon>
        <taxon>Chlorophyceae</taxon>
        <taxon>CS clade</taxon>
        <taxon>Sphaeropleales</taxon>
        <taxon>Selenastraceae</taxon>
        <taxon>Monoraphidium</taxon>
    </lineage>
</organism>
<dbReference type="Proteomes" id="UP000054498">
    <property type="component" value="Unassembled WGS sequence"/>
</dbReference>
<reference evidence="1 2" key="1">
    <citation type="journal article" date="2013" name="BMC Genomics">
        <title>Reconstruction of the lipid metabolism for the microalga Monoraphidium neglectum from its genome sequence reveals characteristics suitable for biofuel production.</title>
        <authorList>
            <person name="Bogen C."/>
            <person name="Al-Dilaimi A."/>
            <person name="Albersmeier A."/>
            <person name="Wichmann J."/>
            <person name="Grundmann M."/>
            <person name="Rupp O."/>
            <person name="Lauersen K.J."/>
            <person name="Blifernez-Klassen O."/>
            <person name="Kalinowski J."/>
            <person name="Goesmann A."/>
            <person name="Mussgnug J.H."/>
            <person name="Kruse O."/>
        </authorList>
    </citation>
    <scope>NUCLEOTIDE SEQUENCE [LARGE SCALE GENOMIC DNA]</scope>
    <source>
        <strain evidence="1 2">SAG 48.87</strain>
    </source>
</reference>
<evidence type="ECO:0000313" key="1">
    <source>
        <dbReference type="EMBL" id="KIZ07582.1"/>
    </source>
</evidence>
<protein>
    <recommendedName>
        <fullName evidence="3">MACPF domain-containing protein</fullName>
    </recommendedName>
</protein>